<name>A0A164UX53_DAUCS</name>
<feature type="region of interest" description="Disordered" evidence="1">
    <location>
        <begin position="955"/>
        <end position="984"/>
    </location>
</feature>
<feature type="domain" description="Lysosomal alpha-mannosidase-like central" evidence="5">
    <location>
        <begin position="113"/>
        <end position="133"/>
    </location>
</feature>
<dbReference type="InterPro" id="IPR048534">
    <property type="entry name" value="Man2a1-like_dom"/>
</dbReference>
<dbReference type="Gramene" id="KZM89496">
    <property type="protein sequence ID" value="KZM89496"/>
    <property type="gene ID" value="DCAR_023141"/>
</dbReference>
<reference evidence="6" key="1">
    <citation type="journal article" date="2016" name="Nat. Genet.">
        <title>A high-quality carrot genome assembly provides new insights into carotenoid accumulation and asterid genome evolution.</title>
        <authorList>
            <person name="Iorizzo M."/>
            <person name="Ellison S."/>
            <person name="Senalik D."/>
            <person name="Zeng P."/>
            <person name="Satapoomin P."/>
            <person name="Huang J."/>
            <person name="Bowman M."/>
            <person name="Iovene M."/>
            <person name="Sanseverino W."/>
            <person name="Cavagnaro P."/>
            <person name="Yildiz M."/>
            <person name="Macko-Podgorni A."/>
            <person name="Moranska E."/>
            <person name="Grzebelus E."/>
            <person name="Grzebelus D."/>
            <person name="Ashrafi H."/>
            <person name="Zheng Z."/>
            <person name="Cheng S."/>
            <person name="Spooner D."/>
            <person name="Van Deynze A."/>
            <person name="Simon P."/>
        </authorList>
    </citation>
    <scope>NUCLEOTIDE SEQUENCE [LARGE SCALE GENOMIC DNA]</scope>
    <source>
        <tissue evidence="6">Leaf</tissue>
    </source>
</reference>
<evidence type="ECO:0000259" key="5">
    <source>
        <dbReference type="Pfam" id="PF21260"/>
    </source>
</evidence>
<dbReference type="InterPro" id="IPR009686">
    <property type="entry name" value="Senescence/spartin_C"/>
</dbReference>
<dbReference type="InterPro" id="IPR041147">
    <property type="entry name" value="GH38_C"/>
</dbReference>
<evidence type="ECO:0000256" key="1">
    <source>
        <dbReference type="SAM" id="MobiDB-lite"/>
    </source>
</evidence>
<feature type="compositionally biased region" description="Basic residues" evidence="1">
    <location>
        <begin position="962"/>
        <end position="974"/>
    </location>
</feature>
<sequence length="984" mass="109229">MSVSIFVPDFEQVKVSSVSLPSAACQCQLLNISYCPVTEEDIPQGKSLVVVAYNPLGWNRTEIIRIPVKDTNLIVQDSMGNKVETQYVEFDNVTKNLRKFYAEAYLGRPPEEEPKYWLIFQASVPPLGWNTYFLSVSTGKGERSGYIGVTDGTQNDAIEIGPGSLKMSFSSQSGQLTRIVNSKTGVDIPIQQNYLWYGSSQGDQSSGAYIFHPDGSPPTIVSKSVPFQVKRGPLVDEVYQQFNSWISQVIRVYKDKEHAEFEFTIGPIPTDDSLGKEVITKITSNMVTDKVFYTDSNGRDFLKRVRDFREDWPLQVTQPVAGNYYPLNLGIFTMDSKTELSILVDHATGGSSIEDGEIELMFHRRMIDDDGRGVGEALDETVCVNDTCEGLAVRGKYYLSLNQLGDGAQWRRTTGQEIYSPILLAFTHENADDWKAAHMTQTTVMDPNYSLPFNVALITLQELDDGNVLLRLAHLYEVGEDAKYSALAKVELKKMIAKKTIKTIKEMSLTANQNKSDMKKMAWKVEGDKADEPKPIKGAPVDPSALIVELGPMEIQFDKYRKDSNINDEVTNKSSSDSDKSSDEDPSAPLESIEDILITVPGAILHLIDKSFSVELACGDFSVIRLMQDDHPVVVLARVAEEIQWPVTKDQATVKLDDLHYFFPVRATRECDDDDDLGDILNYGLTFASKGQEDVLENLDKVLESYCSFSRQKVKKKKKKGGEVLDVSVAKELSPSDLEVEKNKEVMEKRCQAYWTTLAPNVEDYSSIAAKVVASGSGQLVKGILWCGDVTVDRLKHGNEVLKMRMVRGGNTEISPETLKRIKRVKKVTKMTEKVAVGVLSGVLKVSGFFASSAADSKVGKKLFGILPGEMVLASLDGFNKVCDAFEVAGRNVMSTSNTVTTELVCHKYGEEAAKATNESLDAAGHAMGAAWTVFKIRKAINPKSVIRPSNLAKYSDPNFKDKKKDKKDKKKDKSHMLFFGTTN</sequence>
<organism evidence="6">
    <name type="scientific">Daucus carota subsp. sativus</name>
    <name type="common">Carrot</name>
    <dbReference type="NCBI Taxonomy" id="79200"/>
    <lineage>
        <taxon>Eukaryota</taxon>
        <taxon>Viridiplantae</taxon>
        <taxon>Streptophyta</taxon>
        <taxon>Embryophyta</taxon>
        <taxon>Tracheophyta</taxon>
        <taxon>Spermatophyta</taxon>
        <taxon>Magnoliopsida</taxon>
        <taxon>eudicotyledons</taxon>
        <taxon>Gunneridae</taxon>
        <taxon>Pentapetalae</taxon>
        <taxon>asterids</taxon>
        <taxon>campanulids</taxon>
        <taxon>Apiales</taxon>
        <taxon>Apiaceae</taxon>
        <taxon>Apioideae</taxon>
        <taxon>Scandiceae</taxon>
        <taxon>Daucinae</taxon>
        <taxon>Daucus</taxon>
        <taxon>Daucus sect. Daucus</taxon>
    </lineage>
</organism>
<dbReference type="Pfam" id="PF06911">
    <property type="entry name" value="Senescence"/>
    <property type="match status" value="1"/>
</dbReference>
<dbReference type="FunFam" id="2.60.40.1180:FF:000030">
    <property type="entry name" value="Alpha-mannosidase"/>
    <property type="match status" value="1"/>
</dbReference>
<dbReference type="InterPro" id="IPR013780">
    <property type="entry name" value="Glyco_hydro_b"/>
</dbReference>
<dbReference type="STRING" id="79200.A0A164UX53"/>
<dbReference type="PANTHER" id="PTHR11607">
    <property type="entry name" value="ALPHA-MANNOSIDASE"/>
    <property type="match status" value="1"/>
</dbReference>
<dbReference type="PANTHER" id="PTHR11607:SF61">
    <property type="entry name" value="ALPHA-MANNOSIDASE"/>
    <property type="match status" value="1"/>
</dbReference>
<accession>A0A164UX53</accession>
<dbReference type="Gene3D" id="2.60.40.1360">
    <property type="match status" value="1"/>
</dbReference>
<dbReference type="GO" id="GO:0006013">
    <property type="term" value="P:mannose metabolic process"/>
    <property type="evidence" value="ECO:0007669"/>
    <property type="project" value="InterPro"/>
</dbReference>
<protein>
    <recommendedName>
        <fullName evidence="7">Alpha-mannosidase</fullName>
    </recommendedName>
</protein>
<evidence type="ECO:0000259" key="2">
    <source>
        <dbReference type="Pfam" id="PF06911"/>
    </source>
</evidence>
<evidence type="ECO:0000313" key="6">
    <source>
        <dbReference type="EMBL" id="KZM89496.1"/>
    </source>
</evidence>
<dbReference type="InterPro" id="IPR050843">
    <property type="entry name" value="Glycosyl_Hydrlase_38"/>
</dbReference>
<dbReference type="SUPFAM" id="SSF74650">
    <property type="entry name" value="Galactose mutarotase-like"/>
    <property type="match status" value="1"/>
</dbReference>
<dbReference type="GO" id="GO:0030246">
    <property type="term" value="F:carbohydrate binding"/>
    <property type="evidence" value="ECO:0007669"/>
    <property type="project" value="InterPro"/>
</dbReference>
<dbReference type="InterPro" id="IPR011682">
    <property type="entry name" value="Glyco_hydro_38_C"/>
</dbReference>
<dbReference type="Pfam" id="PF21260">
    <property type="entry name" value="Laman-like_dom"/>
    <property type="match status" value="1"/>
</dbReference>
<feature type="region of interest" description="Disordered" evidence="1">
    <location>
        <begin position="566"/>
        <end position="588"/>
    </location>
</feature>
<evidence type="ECO:0008006" key="7">
    <source>
        <dbReference type="Google" id="ProtNLM"/>
    </source>
</evidence>
<dbReference type="FunFam" id="2.70.98.30:FF:000004">
    <property type="entry name" value="Alpha-mannosidase"/>
    <property type="match status" value="1"/>
</dbReference>
<gene>
    <name evidence="6" type="ORF">DCAR_023141</name>
</gene>
<dbReference type="InterPro" id="IPR011013">
    <property type="entry name" value="Gal_mutarotase_sf_dom"/>
</dbReference>
<evidence type="ECO:0000259" key="4">
    <source>
        <dbReference type="Pfam" id="PF17677"/>
    </source>
</evidence>
<dbReference type="Pfam" id="PF07748">
    <property type="entry name" value="Glyco_hydro_38C"/>
    <property type="match status" value="1"/>
</dbReference>
<feature type="domain" description="Glycosyl hydrolases family 38 C-terminal" evidence="4">
    <location>
        <begin position="454"/>
        <end position="556"/>
    </location>
</feature>
<dbReference type="Gene3D" id="2.70.98.30">
    <property type="entry name" value="Golgi alpha-mannosidase II, domain 4"/>
    <property type="match status" value="1"/>
</dbReference>
<dbReference type="EMBL" id="LNRQ01000006">
    <property type="protein sequence ID" value="KZM89496.1"/>
    <property type="molecule type" value="Genomic_DNA"/>
</dbReference>
<proteinExistence type="predicted"/>
<evidence type="ECO:0000259" key="3">
    <source>
        <dbReference type="Pfam" id="PF07748"/>
    </source>
</evidence>
<feature type="domain" description="Glycosyl hydrolase family 38 C-terminal" evidence="3">
    <location>
        <begin position="162"/>
        <end position="372"/>
    </location>
</feature>
<dbReference type="FunFam" id="2.60.40.1360:FF:000001">
    <property type="entry name" value="Alpha-mannosidase"/>
    <property type="match status" value="1"/>
</dbReference>
<dbReference type="Gene3D" id="2.60.40.1180">
    <property type="entry name" value="Golgi alpha-mannosidase II"/>
    <property type="match status" value="1"/>
</dbReference>
<dbReference type="AlphaFoldDB" id="A0A164UX53"/>
<feature type="domain" description="Senescence" evidence="2">
    <location>
        <begin position="772"/>
        <end position="940"/>
    </location>
</feature>
<dbReference type="Pfam" id="PF17677">
    <property type="entry name" value="Glyco_hydro38C2"/>
    <property type="match status" value="1"/>
</dbReference>
<dbReference type="GO" id="GO:0004559">
    <property type="term" value="F:alpha-mannosidase activity"/>
    <property type="evidence" value="ECO:0007669"/>
    <property type="project" value="InterPro"/>
</dbReference>
<comment type="caution">
    <text evidence="6">The sequence shown here is derived from an EMBL/GenBank/DDBJ whole genome shotgun (WGS) entry which is preliminary data.</text>
</comment>